<evidence type="ECO:0008006" key="3">
    <source>
        <dbReference type="Google" id="ProtNLM"/>
    </source>
</evidence>
<dbReference type="AlphaFoldDB" id="A0A1X0J185"/>
<organism evidence="1 2">
    <name type="scientific">Mycobacteroides saopaulense</name>
    <dbReference type="NCBI Taxonomy" id="1578165"/>
    <lineage>
        <taxon>Bacteria</taxon>
        <taxon>Bacillati</taxon>
        <taxon>Actinomycetota</taxon>
        <taxon>Actinomycetes</taxon>
        <taxon>Mycobacteriales</taxon>
        <taxon>Mycobacteriaceae</taxon>
        <taxon>Mycobacteroides</taxon>
    </lineage>
</organism>
<accession>A0A1X0J185</accession>
<name>A0A1X0J185_9MYCO</name>
<protein>
    <recommendedName>
        <fullName evidence="3">DUF1508 domain-containing protein</fullName>
    </recommendedName>
</protein>
<comment type="caution">
    <text evidence="1">The sequence shown here is derived from an EMBL/GenBank/DDBJ whole genome shotgun (WGS) entry which is preliminary data.</text>
</comment>
<dbReference type="EMBL" id="MVII01000019">
    <property type="protein sequence ID" value="ORB55322.1"/>
    <property type="molecule type" value="Genomic_DNA"/>
</dbReference>
<gene>
    <name evidence="1" type="ORF">BST43_15780</name>
</gene>
<sequence length="71" mass="7835">MTKAKPVPGTVEAFPRKDNEGFAWKWTSPKGNEHFNYGPYTTKAVAAAAGRKFARNFTAKPAHTEPEPDDV</sequence>
<reference evidence="1 2" key="1">
    <citation type="submission" date="2016-12" db="EMBL/GenBank/DDBJ databases">
        <title>The new phylogeny of genus Mycobacterium.</title>
        <authorList>
            <person name="Tortoli E."/>
            <person name="Trovato A."/>
            <person name="Cirillo D.M."/>
        </authorList>
    </citation>
    <scope>NUCLEOTIDE SEQUENCE [LARGE SCALE GENOMIC DNA]</scope>
    <source>
        <strain evidence="1 2">CCUG 66554</strain>
    </source>
</reference>
<evidence type="ECO:0000313" key="2">
    <source>
        <dbReference type="Proteomes" id="UP000192434"/>
    </source>
</evidence>
<dbReference type="RefSeq" id="WP_054491513.1">
    <property type="nucleotide sequence ID" value="NZ_MVII01000019.1"/>
</dbReference>
<evidence type="ECO:0000313" key="1">
    <source>
        <dbReference type="EMBL" id="ORB55322.1"/>
    </source>
</evidence>
<dbReference type="OrthoDB" id="9863640at2"/>
<proteinExistence type="predicted"/>
<dbReference type="Proteomes" id="UP000192434">
    <property type="component" value="Unassembled WGS sequence"/>
</dbReference>